<evidence type="ECO:0000256" key="1">
    <source>
        <dbReference type="SAM" id="MobiDB-lite"/>
    </source>
</evidence>
<dbReference type="EMBL" id="JBHLTG010000001">
    <property type="protein sequence ID" value="MFC0677953.1"/>
    <property type="molecule type" value="Genomic_DNA"/>
</dbReference>
<feature type="compositionally biased region" description="Basic and acidic residues" evidence="1">
    <location>
        <begin position="506"/>
        <end position="537"/>
    </location>
</feature>
<name>A0ABV6RPX5_9GAMM</name>
<evidence type="ECO:0000313" key="2">
    <source>
        <dbReference type="EMBL" id="MFC0677953.1"/>
    </source>
</evidence>
<reference evidence="2 3" key="1">
    <citation type="submission" date="2024-09" db="EMBL/GenBank/DDBJ databases">
        <authorList>
            <person name="Sun Q."/>
            <person name="Mori K."/>
        </authorList>
    </citation>
    <scope>NUCLEOTIDE SEQUENCE [LARGE SCALE GENOMIC DNA]</scope>
    <source>
        <strain evidence="2 3">KCTC 23076</strain>
    </source>
</reference>
<dbReference type="Proteomes" id="UP001589896">
    <property type="component" value="Unassembled WGS sequence"/>
</dbReference>
<dbReference type="RefSeq" id="WP_386667135.1">
    <property type="nucleotide sequence ID" value="NZ_JBHLTG010000001.1"/>
</dbReference>
<comment type="caution">
    <text evidence="2">The sequence shown here is derived from an EMBL/GenBank/DDBJ whole genome shotgun (WGS) entry which is preliminary data.</text>
</comment>
<organism evidence="2 3">
    <name type="scientific">Lysobacter korlensis</name>
    <dbReference type="NCBI Taxonomy" id="553636"/>
    <lineage>
        <taxon>Bacteria</taxon>
        <taxon>Pseudomonadati</taxon>
        <taxon>Pseudomonadota</taxon>
        <taxon>Gammaproteobacteria</taxon>
        <taxon>Lysobacterales</taxon>
        <taxon>Lysobacteraceae</taxon>
        <taxon>Lysobacter</taxon>
    </lineage>
</organism>
<protein>
    <submittedName>
        <fullName evidence="2">Uncharacterized protein</fullName>
    </submittedName>
</protein>
<proteinExistence type="predicted"/>
<gene>
    <name evidence="2" type="ORF">ACFFGH_08880</name>
</gene>
<feature type="region of interest" description="Disordered" evidence="1">
    <location>
        <begin position="487"/>
        <end position="537"/>
    </location>
</feature>
<keyword evidence="3" id="KW-1185">Reference proteome</keyword>
<accession>A0ABV6RPX5</accession>
<evidence type="ECO:0000313" key="3">
    <source>
        <dbReference type="Proteomes" id="UP001589896"/>
    </source>
</evidence>
<sequence length="537" mass="59435">MRRLGYGLLLLAFASLLVFAGVRAWAAWQQWRGTGNASNGSLDERVLFEAPEGQALRFNAATHHGWAALQGFVVAPNEARRSTLPLTLEITLLDDDGRVVRREPRHLALQPISRARPYGWLPGGTPTPVWILPAQWVDLTDQPQVTAIGVRVLEAAPQIDATLWRGIIDLRLSEAETRLRYRRLGRAGRESLTDNWITPPSLIHPDLKRELVRHRQERIAPMGQPQVDFNLRRVLRQPAGSVHRTYRPRYHAIALSPELRVSLTTEAPQAVRIDTRAAGGGPMPFSLWRTDGASPVLALDVPGGRLNTTLPPGRFEFRSAQAGDIDVRDAVSGDPLVPGGVRRRTHLADTNRALTYPLFAVDGSVPPVRFSLRPADAAPRSAQLRFFDRTGRLIESHAIDVPWQPSLYDRRGDALDRAASDARQVELSPPPQASRVEVEAEGPVLVAASTALPESFRNPDAGRRWFSFLPHIDARDPRSQGVVVVEQPRAGVRAESRQSTPGAVDPPRRRAAEARPAEPPRPRLRLRPERAGADTED</sequence>